<evidence type="ECO:0000256" key="5">
    <source>
        <dbReference type="ARBA" id="ARBA00022723"/>
    </source>
</evidence>
<dbReference type="CDD" id="cd00715">
    <property type="entry name" value="GPATase_N"/>
    <property type="match status" value="1"/>
</dbReference>
<dbReference type="InterPro" id="IPR029055">
    <property type="entry name" value="Ntn_hydrolases_N"/>
</dbReference>
<dbReference type="InterPro" id="IPR017932">
    <property type="entry name" value="GATase_2_dom"/>
</dbReference>
<dbReference type="GO" id="GO:0004044">
    <property type="term" value="F:amidophosphoribosyltransferase activity"/>
    <property type="evidence" value="ECO:0007669"/>
    <property type="project" value="UniProtKB-UniRule"/>
</dbReference>
<comment type="function">
    <text evidence="9">Catalyzes the formation of phosphoribosylamine from phosphoribosylpyrophosphate (PRPP) and glutamine.</text>
</comment>
<evidence type="ECO:0000256" key="9">
    <source>
        <dbReference type="HAMAP-Rule" id="MF_01931"/>
    </source>
</evidence>
<dbReference type="CDD" id="cd06223">
    <property type="entry name" value="PRTases_typeI"/>
    <property type="match status" value="1"/>
</dbReference>
<organism evidence="14 15">
    <name type="scientific">Vibrio gazogenes</name>
    <dbReference type="NCBI Taxonomy" id="687"/>
    <lineage>
        <taxon>Bacteria</taxon>
        <taxon>Pseudomonadati</taxon>
        <taxon>Pseudomonadota</taxon>
        <taxon>Gammaproteobacteria</taxon>
        <taxon>Vibrionales</taxon>
        <taxon>Vibrionaceae</taxon>
        <taxon>Vibrio</taxon>
    </lineage>
</organism>
<evidence type="ECO:0000313" key="14">
    <source>
        <dbReference type="EMBL" id="ASA56663.1"/>
    </source>
</evidence>
<dbReference type="KEGG" id="vga:BSQ33_13835"/>
<dbReference type="SUPFAM" id="SSF53271">
    <property type="entry name" value="PRTase-like"/>
    <property type="match status" value="1"/>
</dbReference>
<comment type="catalytic activity">
    <reaction evidence="9 10">
        <text>5-phospho-beta-D-ribosylamine + L-glutamate + diphosphate = 5-phospho-alpha-D-ribose 1-diphosphate + L-glutamine + H2O</text>
        <dbReference type="Rhea" id="RHEA:14905"/>
        <dbReference type="ChEBI" id="CHEBI:15377"/>
        <dbReference type="ChEBI" id="CHEBI:29985"/>
        <dbReference type="ChEBI" id="CHEBI:33019"/>
        <dbReference type="ChEBI" id="CHEBI:58017"/>
        <dbReference type="ChEBI" id="CHEBI:58359"/>
        <dbReference type="ChEBI" id="CHEBI:58681"/>
        <dbReference type="EC" id="2.4.2.14"/>
    </reaction>
</comment>
<dbReference type="EMBL" id="CP018835">
    <property type="protein sequence ID" value="ASA56663.1"/>
    <property type="molecule type" value="Genomic_DNA"/>
</dbReference>
<feature type="domain" description="Glutamine amidotransferase type-2" evidence="13">
    <location>
        <begin position="2"/>
        <end position="233"/>
    </location>
</feature>
<evidence type="ECO:0000256" key="10">
    <source>
        <dbReference type="PIRNR" id="PIRNR000485"/>
    </source>
</evidence>
<dbReference type="Proteomes" id="UP000196708">
    <property type="component" value="Chromosome 1"/>
</dbReference>
<evidence type="ECO:0000259" key="13">
    <source>
        <dbReference type="PROSITE" id="PS51278"/>
    </source>
</evidence>
<keyword evidence="4 9" id="KW-0808">Transferase</keyword>
<dbReference type="InterPro" id="IPR035584">
    <property type="entry name" value="PurF_N"/>
</dbReference>
<dbReference type="NCBIfam" id="TIGR01134">
    <property type="entry name" value="purF"/>
    <property type="match status" value="1"/>
</dbReference>
<evidence type="ECO:0000256" key="11">
    <source>
        <dbReference type="PIRSR" id="PIRSR000485-1"/>
    </source>
</evidence>
<keyword evidence="6 9" id="KW-0658">Purine biosynthesis</keyword>
<dbReference type="EC" id="2.4.2.14" evidence="9"/>
<evidence type="ECO:0000256" key="12">
    <source>
        <dbReference type="PIRSR" id="PIRSR000485-2"/>
    </source>
</evidence>
<dbReference type="FunFam" id="3.60.20.10:FF:000011">
    <property type="entry name" value="Amidophosphoribosyltransferase"/>
    <property type="match status" value="1"/>
</dbReference>
<reference evidence="14 15" key="1">
    <citation type="submission" date="2016-12" db="EMBL/GenBank/DDBJ databases">
        <authorList>
            <person name="Song W.-J."/>
            <person name="Kurnit D.M."/>
        </authorList>
    </citation>
    <scope>NUCLEOTIDE SEQUENCE [LARGE SCALE GENOMIC DNA]</scope>
    <source>
        <strain evidence="14 15">ATCC 43942</strain>
    </source>
</reference>
<dbReference type="InterPro" id="IPR029057">
    <property type="entry name" value="PRTase-like"/>
</dbReference>
<dbReference type="Gene3D" id="3.60.20.10">
    <property type="entry name" value="Glutamine Phosphoribosylpyrophosphate, subunit 1, domain 1"/>
    <property type="match status" value="1"/>
</dbReference>
<feature type="binding site" evidence="9 12">
    <location>
        <position position="364"/>
    </location>
    <ligand>
        <name>Mg(2+)</name>
        <dbReference type="ChEBI" id="CHEBI:18420"/>
    </ligand>
</feature>
<dbReference type="UniPathway" id="UPA00074">
    <property type="reaction ID" value="UER00124"/>
</dbReference>
<dbReference type="GO" id="GO:0006189">
    <property type="term" value="P:'de novo' IMP biosynthetic process"/>
    <property type="evidence" value="ECO:0007669"/>
    <property type="project" value="UniProtKB-UniRule"/>
</dbReference>
<name>A0A1Z2SHL1_VIBGA</name>
<dbReference type="PROSITE" id="PS51278">
    <property type="entry name" value="GATASE_TYPE_2"/>
    <property type="match status" value="1"/>
</dbReference>
<keyword evidence="5 9" id="KW-0479">Metal-binding</keyword>
<dbReference type="PIRSF" id="PIRSF000485">
    <property type="entry name" value="Amd_phspho_trans"/>
    <property type="match status" value="1"/>
</dbReference>
<comment type="caution">
    <text evidence="9">Lacks conserved residue(s) required for the propagation of feature annotation.</text>
</comment>
<dbReference type="RefSeq" id="WP_021019472.1">
    <property type="nucleotide sequence ID" value="NZ_CP018835.1"/>
</dbReference>
<evidence type="ECO:0000256" key="4">
    <source>
        <dbReference type="ARBA" id="ARBA00022679"/>
    </source>
</evidence>
<evidence type="ECO:0000256" key="2">
    <source>
        <dbReference type="ARBA" id="ARBA00010138"/>
    </source>
</evidence>
<dbReference type="InterPro" id="IPR005854">
    <property type="entry name" value="PurF"/>
</dbReference>
<gene>
    <name evidence="9" type="primary">purF</name>
    <name evidence="14" type="ORF">BSQ33_13835</name>
</gene>
<dbReference type="AlphaFoldDB" id="A0A1Z2SHL1"/>
<dbReference type="Gene3D" id="3.40.50.2020">
    <property type="match status" value="1"/>
</dbReference>
<evidence type="ECO:0000313" key="15">
    <source>
        <dbReference type="Proteomes" id="UP000196708"/>
    </source>
</evidence>
<proteinExistence type="inferred from homology"/>
<evidence type="ECO:0000256" key="8">
    <source>
        <dbReference type="ARBA" id="ARBA00022962"/>
    </source>
</evidence>
<dbReference type="Pfam" id="PF00156">
    <property type="entry name" value="Pribosyltran"/>
    <property type="match status" value="1"/>
</dbReference>
<dbReference type="Pfam" id="PF13522">
    <property type="entry name" value="GATase_6"/>
    <property type="match status" value="1"/>
</dbReference>
<sequence>MCGIVGIVGSTLVNQSIYDALTVLQHRGQDAAGICTIDSNRFRLRKANGLVTDVFAAKHMQRLQGTVGIGHVRYPTAGSSSASEAQPFYVNSPFGITLAHNGNLTNAQHVRDKLFEKDRRHVNTTSDSEVLLNVLAHEIDTVKGNVTAEDVFRAVTSVHRSIKGAYAVVAMIIGHGMIAFRDPNGIRPLCLGKRDVGGRTEYMVASESVALDAVGFEFMRDVAPGEAIYVTFEGELYTHQCADNPQLNPCIFEFVYFARPDSFIDQISVYSARVEMGKKLGERIQQEYADLDIDVVIPIPETSCDIALQIAQALDKPYRQGFVKNRYVGRTFIMPGQQQRRKSVRRKLNAIRSEFKDKNVLLVDDSIVRGTTSEQIIEMARDSGAKKVYMVSAAPEIRFPNVYGIDMPSANELIAHGRDNESICRQIGADALIFQTIEDLVSAVGIGNPNISRFETSVFNGEYVTGDIDQAYLDYLEAMRNDDAKEQKEIQQELASLELYNEEN</sequence>
<protein>
    <recommendedName>
        <fullName evidence="9">Amidophosphoribosyltransferase</fullName>
        <shortName evidence="9">ATase</shortName>
        <ecNumber evidence="9">2.4.2.14</ecNumber>
    </recommendedName>
    <alternativeName>
        <fullName evidence="9">Glutamine phosphoribosylpyrophosphate amidotransferase</fullName>
        <shortName evidence="9">GPATase</shortName>
    </alternativeName>
</protein>
<evidence type="ECO:0000256" key="7">
    <source>
        <dbReference type="ARBA" id="ARBA00022842"/>
    </source>
</evidence>
<evidence type="ECO:0000256" key="3">
    <source>
        <dbReference type="ARBA" id="ARBA00022676"/>
    </source>
</evidence>
<keyword evidence="3 9" id="KW-0328">Glycosyltransferase</keyword>
<dbReference type="PANTHER" id="PTHR11907">
    <property type="entry name" value="AMIDOPHOSPHORIBOSYLTRANSFERASE"/>
    <property type="match status" value="1"/>
</dbReference>
<evidence type="ECO:0000256" key="1">
    <source>
        <dbReference type="ARBA" id="ARBA00005209"/>
    </source>
</evidence>
<dbReference type="GO" id="GO:0009113">
    <property type="term" value="P:purine nucleobase biosynthetic process"/>
    <property type="evidence" value="ECO:0007669"/>
    <property type="project" value="UniProtKB-UniRule"/>
</dbReference>
<dbReference type="InterPro" id="IPR000836">
    <property type="entry name" value="PRTase_dom"/>
</dbReference>
<comment type="similarity">
    <text evidence="2 9 10">In the C-terminal section; belongs to the purine/pyrimidine phosphoribosyltransferase family.</text>
</comment>
<feature type="active site" description="Nucleophile" evidence="9 11">
    <location>
        <position position="2"/>
    </location>
</feature>
<accession>A0A1Z2SHL1</accession>
<dbReference type="HAMAP" id="MF_01931">
    <property type="entry name" value="PurF"/>
    <property type="match status" value="1"/>
</dbReference>
<evidence type="ECO:0000256" key="6">
    <source>
        <dbReference type="ARBA" id="ARBA00022755"/>
    </source>
</evidence>
<comment type="pathway">
    <text evidence="1 9 10">Purine metabolism; IMP biosynthesis via de novo pathway; N(1)-(5-phospho-D-ribosyl)glycinamide from 5-phospho-alpha-D-ribose 1-diphosphate: step 1/2.</text>
</comment>
<feature type="binding site" evidence="9 12">
    <location>
        <position position="302"/>
    </location>
    <ligand>
        <name>Mg(2+)</name>
        <dbReference type="ChEBI" id="CHEBI:18420"/>
    </ligand>
</feature>
<dbReference type="GO" id="GO:0000287">
    <property type="term" value="F:magnesium ion binding"/>
    <property type="evidence" value="ECO:0007669"/>
    <property type="project" value="UniProtKB-UniRule"/>
</dbReference>
<comment type="cofactor">
    <cofactor evidence="9 12">
        <name>Mg(2+)</name>
        <dbReference type="ChEBI" id="CHEBI:18420"/>
    </cofactor>
    <text evidence="9 12">Binds 1 Mg(2+) ion per subunit.</text>
</comment>
<keyword evidence="7 9" id="KW-0460">Magnesium</keyword>
<dbReference type="OrthoDB" id="9801213at2"/>
<feature type="binding site" evidence="9 12">
    <location>
        <position position="365"/>
    </location>
    <ligand>
        <name>Mg(2+)</name>
        <dbReference type="ChEBI" id="CHEBI:18420"/>
    </ligand>
</feature>
<keyword evidence="8 9" id="KW-0315">Glutamine amidotransferase</keyword>
<dbReference type="SUPFAM" id="SSF56235">
    <property type="entry name" value="N-terminal nucleophile aminohydrolases (Ntn hydrolases)"/>
    <property type="match status" value="1"/>
</dbReference>